<evidence type="ECO:0000256" key="5">
    <source>
        <dbReference type="PIRSR" id="PIRSR000097-2"/>
    </source>
</evidence>
<comment type="similarity">
    <text evidence="1">Belongs to the aldo/keto reductase family.</text>
</comment>
<name>A0A9W6C7W5_9FIRM</name>
<feature type="domain" description="NADP-dependent oxidoreductase" evidence="7">
    <location>
        <begin position="15"/>
        <end position="256"/>
    </location>
</feature>
<dbReference type="PRINTS" id="PR00069">
    <property type="entry name" value="ALDKETRDTASE"/>
</dbReference>
<organism evidence="8 9">
    <name type="scientific">Sellimonas catena</name>
    <dbReference type="NCBI Taxonomy" id="2994035"/>
    <lineage>
        <taxon>Bacteria</taxon>
        <taxon>Bacillati</taxon>
        <taxon>Bacillota</taxon>
        <taxon>Clostridia</taxon>
        <taxon>Lachnospirales</taxon>
        <taxon>Lachnospiraceae</taxon>
        <taxon>Sellimonas</taxon>
    </lineage>
</organism>
<dbReference type="EMBL" id="BSBO01000045">
    <property type="protein sequence ID" value="GLG06049.1"/>
    <property type="molecule type" value="Genomic_DNA"/>
</dbReference>
<keyword evidence="2" id="KW-0521">NADP</keyword>
<evidence type="ECO:0000256" key="1">
    <source>
        <dbReference type="ARBA" id="ARBA00007905"/>
    </source>
</evidence>
<sequence>MNDMTLNNNVRMPMIGFGTWDIRGEAGKQSILTALDLGYRLIDTAQMYENEYIVGCAVKESGIPREELFLTTKIYRPRTTYQKAKSGIEQSLNELQTDYIDLLLIHEPYKSAPEMYEAFKEALRDGKVRAIGISNFDAEKYKEFVRSCEIIPAVNQVESHVYFPQLELKNLLNSYGTQMQSWASFTEGRKNIFAEPVLKEIGARHGKTSGQIALRYLIQNGIAVIPKSVHRERMAENLAVLDFALTPSELSAISRLNGNSSLFGWY</sequence>
<reference evidence="8 9" key="1">
    <citation type="journal article" date="2023" name="Int. J. Syst. Evol. Microbiol.">
        <title>Sellimonas catena sp. nov., isolated from human faeces.</title>
        <authorList>
            <person name="Hisatomi A."/>
            <person name="Ohkuma M."/>
            <person name="Sakamoto M."/>
        </authorList>
    </citation>
    <scope>NUCLEOTIDE SEQUENCE [LARGE SCALE GENOMIC DNA]</scope>
    <source>
        <strain evidence="8 9">12EGH17</strain>
    </source>
</reference>
<dbReference type="PROSITE" id="PS00063">
    <property type="entry name" value="ALDOKETO_REDUCTASE_3"/>
    <property type="match status" value="1"/>
</dbReference>
<dbReference type="PANTHER" id="PTHR43827:SF3">
    <property type="entry name" value="NADP-DEPENDENT OXIDOREDUCTASE DOMAIN-CONTAINING PROTEIN"/>
    <property type="match status" value="1"/>
</dbReference>
<dbReference type="Gene3D" id="3.20.20.100">
    <property type="entry name" value="NADP-dependent oxidoreductase domain"/>
    <property type="match status" value="1"/>
</dbReference>
<keyword evidence="3" id="KW-0560">Oxidoreductase</keyword>
<keyword evidence="9" id="KW-1185">Reference proteome</keyword>
<dbReference type="PIRSF" id="PIRSF000097">
    <property type="entry name" value="AKR"/>
    <property type="match status" value="1"/>
</dbReference>
<proteinExistence type="inferred from homology"/>
<dbReference type="PANTHER" id="PTHR43827">
    <property type="entry name" value="2,5-DIKETO-D-GLUCONIC ACID REDUCTASE"/>
    <property type="match status" value="1"/>
</dbReference>
<dbReference type="PROSITE" id="PS00798">
    <property type="entry name" value="ALDOKETO_REDUCTASE_1"/>
    <property type="match status" value="1"/>
</dbReference>
<evidence type="ECO:0000259" key="7">
    <source>
        <dbReference type="Pfam" id="PF00248"/>
    </source>
</evidence>
<feature type="binding site" evidence="5">
    <location>
        <position position="106"/>
    </location>
    <ligand>
        <name>substrate</name>
    </ligand>
</feature>
<evidence type="ECO:0000313" key="8">
    <source>
        <dbReference type="EMBL" id="GLG06049.1"/>
    </source>
</evidence>
<dbReference type="AlphaFoldDB" id="A0A9W6C7W5"/>
<evidence type="ECO:0000256" key="6">
    <source>
        <dbReference type="PIRSR" id="PIRSR000097-3"/>
    </source>
</evidence>
<accession>A0A9W6C7W5</accession>
<evidence type="ECO:0000313" key="9">
    <source>
        <dbReference type="Proteomes" id="UP001145145"/>
    </source>
</evidence>
<dbReference type="FunFam" id="3.20.20.100:FF:000002">
    <property type="entry name" value="2,5-diketo-D-gluconic acid reductase A"/>
    <property type="match status" value="1"/>
</dbReference>
<dbReference type="InterPro" id="IPR018170">
    <property type="entry name" value="Aldo/ket_reductase_CS"/>
</dbReference>
<dbReference type="SUPFAM" id="SSF51430">
    <property type="entry name" value="NAD(P)-linked oxidoreductase"/>
    <property type="match status" value="1"/>
</dbReference>
<evidence type="ECO:0000256" key="2">
    <source>
        <dbReference type="ARBA" id="ARBA00022857"/>
    </source>
</evidence>
<dbReference type="InterPro" id="IPR023210">
    <property type="entry name" value="NADP_OxRdtase_dom"/>
</dbReference>
<gene>
    <name evidence="8" type="ORF">Selli1_32230</name>
</gene>
<dbReference type="Proteomes" id="UP001145145">
    <property type="component" value="Unassembled WGS sequence"/>
</dbReference>
<evidence type="ECO:0000256" key="3">
    <source>
        <dbReference type="ARBA" id="ARBA00023002"/>
    </source>
</evidence>
<evidence type="ECO:0000256" key="4">
    <source>
        <dbReference type="PIRSR" id="PIRSR000097-1"/>
    </source>
</evidence>
<feature type="site" description="Lowers pKa of active site Tyr" evidence="6">
    <location>
        <position position="73"/>
    </location>
</feature>
<comment type="caution">
    <text evidence="8">The sequence shown here is derived from an EMBL/GenBank/DDBJ whole genome shotgun (WGS) entry which is preliminary data.</text>
</comment>
<dbReference type="InterPro" id="IPR036812">
    <property type="entry name" value="NAD(P)_OxRdtase_dom_sf"/>
</dbReference>
<dbReference type="GO" id="GO:0016616">
    <property type="term" value="F:oxidoreductase activity, acting on the CH-OH group of donors, NAD or NADP as acceptor"/>
    <property type="evidence" value="ECO:0007669"/>
    <property type="project" value="UniProtKB-ARBA"/>
</dbReference>
<dbReference type="InterPro" id="IPR020471">
    <property type="entry name" value="AKR"/>
</dbReference>
<dbReference type="Pfam" id="PF00248">
    <property type="entry name" value="Aldo_ket_red"/>
    <property type="match status" value="1"/>
</dbReference>
<dbReference type="PROSITE" id="PS00062">
    <property type="entry name" value="ALDOKETO_REDUCTASE_2"/>
    <property type="match status" value="1"/>
</dbReference>
<protein>
    <submittedName>
        <fullName evidence="8">2,5-diketo-D-gluconic acid reductase</fullName>
    </submittedName>
</protein>
<feature type="active site" description="Proton donor" evidence="4">
    <location>
        <position position="48"/>
    </location>
</feature>